<proteinExistence type="inferred from homology"/>
<feature type="transmembrane region" description="Helical" evidence="6">
    <location>
        <begin position="162"/>
        <end position="182"/>
    </location>
</feature>
<dbReference type="Pfam" id="PF00892">
    <property type="entry name" value="EamA"/>
    <property type="match status" value="2"/>
</dbReference>
<gene>
    <name evidence="8" type="ORF">DJ017_18990</name>
</gene>
<keyword evidence="5 6" id="KW-0472">Membrane</keyword>
<dbReference type="RefSeq" id="WP_111530463.1">
    <property type="nucleotide sequence ID" value="NZ_JBHRSG010000003.1"/>
</dbReference>
<feature type="transmembrane region" description="Helical" evidence="6">
    <location>
        <begin position="221"/>
        <end position="239"/>
    </location>
</feature>
<dbReference type="AlphaFoldDB" id="A0A328AB92"/>
<dbReference type="SUPFAM" id="SSF103481">
    <property type="entry name" value="Multidrug resistance efflux transporter EmrE"/>
    <property type="match status" value="2"/>
</dbReference>
<evidence type="ECO:0000259" key="7">
    <source>
        <dbReference type="Pfam" id="PF00892"/>
    </source>
</evidence>
<evidence type="ECO:0000256" key="5">
    <source>
        <dbReference type="ARBA" id="ARBA00023136"/>
    </source>
</evidence>
<comment type="similarity">
    <text evidence="2">Belongs to the drug/metabolite transporter (DMT) superfamily. 10 TMS drug/metabolite exporter (DME) (TC 2.A.7.3) family.</text>
</comment>
<dbReference type="InterPro" id="IPR037185">
    <property type="entry name" value="EmrE-like"/>
</dbReference>
<evidence type="ECO:0000256" key="4">
    <source>
        <dbReference type="ARBA" id="ARBA00022989"/>
    </source>
</evidence>
<reference evidence="9" key="1">
    <citation type="submission" date="2018-05" db="EMBL/GenBank/DDBJ databases">
        <authorList>
            <person name="Li X."/>
        </authorList>
    </citation>
    <scope>NUCLEOTIDE SEQUENCE [LARGE SCALE GENOMIC DNA]</scope>
    <source>
        <strain evidence="9">LX32</strain>
    </source>
</reference>
<keyword evidence="4 6" id="KW-1133">Transmembrane helix</keyword>
<feature type="domain" description="EamA" evidence="7">
    <location>
        <begin position="164"/>
        <end position="288"/>
    </location>
</feature>
<keyword evidence="3 6" id="KW-0812">Transmembrane</keyword>
<name>A0A328AB92_9CAUL</name>
<comment type="caution">
    <text evidence="8">The sequence shown here is derived from an EMBL/GenBank/DDBJ whole genome shotgun (WGS) entry which is preliminary data.</text>
</comment>
<feature type="transmembrane region" description="Helical" evidence="6">
    <location>
        <begin position="194"/>
        <end position="215"/>
    </location>
</feature>
<feature type="transmembrane region" description="Helical" evidence="6">
    <location>
        <begin position="22"/>
        <end position="43"/>
    </location>
</feature>
<evidence type="ECO:0000313" key="8">
    <source>
        <dbReference type="EMBL" id="RAK51901.1"/>
    </source>
</evidence>
<feature type="transmembrane region" description="Helical" evidence="6">
    <location>
        <begin position="112"/>
        <end position="130"/>
    </location>
</feature>
<dbReference type="PANTHER" id="PTHR22911">
    <property type="entry name" value="ACYL-MALONYL CONDENSING ENZYME-RELATED"/>
    <property type="match status" value="1"/>
</dbReference>
<evidence type="ECO:0000256" key="6">
    <source>
        <dbReference type="SAM" id="Phobius"/>
    </source>
</evidence>
<dbReference type="GO" id="GO:0016020">
    <property type="term" value="C:membrane"/>
    <property type="evidence" value="ECO:0007669"/>
    <property type="project" value="UniProtKB-SubCell"/>
</dbReference>
<evidence type="ECO:0000256" key="1">
    <source>
        <dbReference type="ARBA" id="ARBA00004141"/>
    </source>
</evidence>
<accession>A0A328AB92</accession>
<sequence>MTPEPTPDLPADRPPDRAALGIAYRIAAMACMACLSALVKWTGSRGVPVFEIVFFRNAFAFVPLGLYIWRTTGWTVIKTRRPLGHLTRATVGLASMVCGFSAVQHLPLTDSVAFQFASPLFMTAFSAVILSEHVGRHRWAAVLVGFLGVLIMVRPQPGHMNVVGVSLALASAVGAAGAMVAIRQIVDTEKGPTIVFYFTLGGAVVGLVGSLFHWVTPDPKTLAFLILAGLIGGVGQLLLTQALTVAPVGVVAPFDYSQLIWAAGLGYLVWGETPHPATVAGALVVAASGLYILHRELIRFRLDQKAVR</sequence>
<evidence type="ECO:0000256" key="3">
    <source>
        <dbReference type="ARBA" id="ARBA00022692"/>
    </source>
</evidence>
<dbReference type="InterPro" id="IPR000620">
    <property type="entry name" value="EamA_dom"/>
</dbReference>
<dbReference type="EMBL" id="QFYQ01000002">
    <property type="protein sequence ID" value="RAK51901.1"/>
    <property type="molecule type" value="Genomic_DNA"/>
</dbReference>
<feature type="transmembrane region" description="Helical" evidence="6">
    <location>
        <begin position="49"/>
        <end position="69"/>
    </location>
</feature>
<feature type="transmembrane region" description="Helical" evidence="6">
    <location>
        <begin position="251"/>
        <end position="270"/>
    </location>
</feature>
<dbReference type="PANTHER" id="PTHR22911:SF6">
    <property type="entry name" value="SOLUTE CARRIER FAMILY 35 MEMBER G1"/>
    <property type="match status" value="1"/>
</dbReference>
<evidence type="ECO:0000313" key="9">
    <source>
        <dbReference type="Proteomes" id="UP000249254"/>
    </source>
</evidence>
<comment type="subcellular location">
    <subcellularLocation>
        <location evidence="1">Membrane</location>
        <topology evidence="1">Multi-pass membrane protein</topology>
    </subcellularLocation>
</comment>
<dbReference type="OrthoDB" id="8478503at2"/>
<protein>
    <submittedName>
        <fullName evidence="8">EamA/RhaT family transporter</fullName>
    </submittedName>
</protein>
<evidence type="ECO:0000256" key="2">
    <source>
        <dbReference type="ARBA" id="ARBA00009853"/>
    </source>
</evidence>
<feature type="transmembrane region" description="Helical" evidence="6">
    <location>
        <begin position="139"/>
        <end position="156"/>
    </location>
</feature>
<keyword evidence="9" id="KW-1185">Reference proteome</keyword>
<organism evidence="8 9">
    <name type="scientific">Phenylobacterium soli</name>
    <dbReference type="NCBI Taxonomy" id="2170551"/>
    <lineage>
        <taxon>Bacteria</taxon>
        <taxon>Pseudomonadati</taxon>
        <taxon>Pseudomonadota</taxon>
        <taxon>Alphaproteobacteria</taxon>
        <taxon>Caulobacterales</taxon>
        <taxon>Caulobacteraceae</taxon>
        <taxon>Phenylobacterium</taxon>
    </lineage>
</organism>
<dbReference type="Proteomes" id="UP000249254">
    <property type="component" value="Unassembled WGS sequence"/>
</dbReference>
<feature type="transmembrane region" description="Helical" evidence="6">
    <location>
        <begin position="276"/>
        <end position="293"/>
    </location>
</feature>
<feature type="domain" description="EamA" evidence="7">
    <location>
        <begin position="20"/>
        <end position="153"/>
    </location>
</feature>